<evidence type="ECO:0000313" key="4">
    <source>
        <dbReference type="Proteomes" id="UP000317982"/>
    </source>
</evidence>
<feature type="region of interest" description="Disordered" evidence="1">
    <location>
        <begin position="48"/>
        <end position="70"/>
    </location>
</feature>
<keyword evidence="2" id="KW-0472">Membrane</keyword>
<comment type="caution">
    <text evidence="3">The sequence shown here is derived from an EMBL/GenBank/DDBJ whole genome shotgun (WGS) entry which is preliminary data.</text>
</comment>
<evidence type="ECO:0000313" key="3">
    <source>
        <dbReference type="EMBL" id="TQS41958.1"/>
    </source>
</evidence>
<sequence length="170" mass="17875">MARLGEPSHRRPPAWNRVLVIAAILVVVIFAIWAITTGAVRFLGSDHGDAGDRAGNPAKTGQPTVGTTRPVTDGDLQMQLRSLQSTGPRTLTATVTVQNRTAAFVSFYGESQELVSSENRTVAGQVSLTSLEPHEAATVALVFTVPAGFRATELHLHAAPGTAGVPIKLS</sequence>
<feature type="transmembrane region" description="Helical" evidence="2">
    <location>
        <begin position="20"/>
        <end position="43"/>
    </location>
</feature>
<dbReference type="Proteomes" id="UP000317982">
    <property type="component" value="Unassembled WGS sequence"/>
</dbReference>
<dbReference type="EMBL" id="VIRS01000021">
    <property type="protein sequence ID" value="TQS41958.1"/>
    <property type="molecule type" value="Genomic_DNA"/>
</dbReference>
<evidence type="ECO:0008006" key="5">
    <source>
        <dbReference type="Google" id="ProtNLM"/>
    </source>
</evidence>
<dbReference type="OrthoDB" id="5193156at2"/>
<protein>
    <recommendedName>
        <fullName evidence="5">DUF4352 domain-containing protein</fullName>
    </recommendedName>
</protein>
<keyword evidence="2" id="KW-1133">Transmembrane helix</keyword>
<proteinExistence type="predicted"/>
<name>A0A545AKW5_9ACTN</name>
<evidence type="ECO:0000256" key="1">
    <source>
        <dbReference type="SAM" id="MobiDB-lite"/>
    </source>
</evidence>
<dbReference type="AlphaFoldDB" id="A0A545AKW5"/>
<keyword evidence="2" id="KW-0812">Transmembrane</keyword>
<accession>A0A545AKW5</accession>
<evidence type="ECO:0000256" key="2">
    <source>
        <dbReference type="SAM" id="Phobius"/>
    </source>
</evidence>
<dbReference type="InParanoid" id="A0A545AKW5"/>
<dbReference type="RefSeq" id="WP_142707670.1">
    <property type="nucleotide sequence ID" value="NZ_VIRS01000021.1"/>
</dbReference>
<gene>
    <name evidence="3" type="ORF">FL583_27140</name>
</gene>
<keyword evidence="4" id="KW-1185">Reference proteome</keyword>
<feature type="compositionally biased region" description="Polar residues" evidence="1">
    <location>
        <begin position="59"/>
        <end position="70"/>
    </location>
</feature>
<organism evidence="3 4">
    <name type="scientific">Cryptosporangium phraense</name>
    <dbReference type="NCBI Taxonomy" id="2593070"/>
    <lineage>
        <taxon>Bacteria</taxon>
        <taxon>Bacillati</taxon>
        <taxon>Actinomycetota</taxon>
        <taxon>Actinomycetes</taxon>
        <taxon>Cryptosporangiales</taxon>
        <taxon>Cryptosporangiaceae</taxon>
        <taxon>Cryptosporangium</taxon>
    </lineage>
</organism>
<reference evidence="3 4" key="1">
    <citation type="submission" date="2019-07" db="EMBL/GenBank/DDBJ databases">
        <title>Cryptosporangium phraense sp. nov., isolated from plant litter.</title>
        <authorList>
            <person name="Suriyachadkun C."/>
        </authorList>
    </citation>
    <scope>NUCLEOTIDE SEQUENCE [LARGE SCALE GENOMIC DNA]</scope>
    <source>
        <strain evidence="3 4">A-T 5661</strain>
    </source>
</reference>